<dbReference type="PROSITE" id="PS50109">
    <property type="entry name" value="HIS_KIN"/>
    <property type="match status" value="1"/>
</dbReference>
<proteinExistence type="predicted"/>
<keyword evidence="12" id="KW-0902">Two-component regulatory system</keyword>
<dbReference type="PRINTS" id="PR00344">
    <property type="entry name" value="BCTRLSENSOR"/>
</dbReference>
<evidence type="ECO:0000256" key="15">
    <source>
        <dbReference type="ARBA" id="ARBA00030800"/>
    </source>
</evidence>
<dbReference type="Proteomes" id="UP000288351">
    <property type="component" value="Unassembled WGS sequence"/>
</dbReference>
<evidence type="ECO:0000256" key="8">
    <source>
        <dbReference type="ARBA" id="ARBA00022679"/>
    </source>
</evidence>
<evidence type="ECO:0000256" key="13">
    <source>
        <dbReference type="ARBA" id="ARBA00023014"/>
    </source>
</evidence>
<dbReference type="RefSeq" id="WP_078486655.1">
    <property type="nucleotide sequence ID" value="NZ_BHXC01000002.1"/>
</dbReference>
<keyword evidence="11" id="KW-0408">Iron</keyword>
<dbReference type="AlphaFoldDB" id="A0A401QRC7"/>
<dbReference type="InterPro" id="IPR005467">
    <property type="entry name" value="His_kinase_dom"/>
</dbReference>
<dbReference type="InterPro" id="IPR011712">
    <property type="entry name" value="Sig_transdc_His_kin_sub3_dim/P"/>
</dbReference>
<dbReference type="Gene3D" id="3.30.565.10">
    <property type="entry name" value="Histidine kinase-like ATPase, C-terminal domain"/>
    <property type="match status" value="1"/>
</dbReference>
<evidence type="ECO:0000259" key="17">
    <source>
        <dbReference type="PROSITE" id="PS50109"/>
    </source>
</evidence>
<evidence type="ECO:0000256" key="4">
    <source>
        <dbReference type="ARBA" id="ARBA00012438"/>
    </source>
</evidence>
<keyword evidence="8" id="KW-0808">Transferase</keyword>
<dbReference type="EC" id="2.7.13.3" evidence="4"/>
<evidence type="ECO:0000256" key="9">
    <source>
        <dbReference type="ARBA" id="ARBA00022723"/>
    </source>
</evidence>
<dbReference type="PANTHER" id="PTHR24421">
    <property type="entry name" value="NITRATE/NITRITE SENSOR PROTEIN NARX-RELATED"/>
    <property type="match status" value="1"/>
</dbReference>
<feature type="compositionally biased region" description="Low complexity" evidence="16">
    <location>
        <begin position="57"/>
        <end position="66"/>
    </location>
</feature>
<evidence type="ECO:0000256" key="6">
    <source>
        <dbReference type="ARBA" id="ARBA00022485"/>
    </source>
</evidence>
<dbReference type="InterPro" id="IPR003594">
    <property type="entry name" value="HATPase_dom"/>
</dbReference>
<evidence type="ECO:0000256" key="3">
    <source>
        <dbReference type="ARBA" id="ARBA00004496"/>
    </source>
</evidence>
<evidence type="ECO:0000256" key="2">
    <source>
        <dbReference type="ARBA" id="ARBA00001966"/>
    </source>
</evidence>
<reference evidence="18 19" key="1">
    <citation type="journal article" date="2019" name="Microbiol. Resour. Announc.">
        <title>Draft Genome Sequence of the Most Traditional epsilon-Poly-l-Lysine Producer, Streptomyces albulus NBRC14147.</title>
        <authorList>
            <person name="Yamanaka K."/>
            <person name="Hamano Y."/>
        </authorList>
    </citation>
    <scope>NUCLEOTIDE SEQUENCE [LARGE SCALE GENOMIC DNA]</scope>
    <source>
        <strain evidence="18 19">NBRC 14147</strain>
    </source>
</reference>
<evidence type="ECO:0000256" key="5">
    <source>
        <dbReference type="ARBA" id="ARBA00017322"/>
    </source>
</evidence>
<gene>
    <name evidence="18" type="ORF">SALB_00620</name>
</gene>
<keyword evidence="6" id="KW-0004">4Fe-4S</keyword>
<keyword evidence="9" id="KW-0479">Metal-binding</keyword>
<dbReference type="GO" id="GO:0046983">
    <property type="term" value="F:protein dimerization activity"/>
    <property type="evidence" value="ECO:0007669"/>
    <property type="project" value="InterPro"/>
</dbReference>
<dbReference type="GO" id="GO:0046872">
    <property type="term" value="F:metal ion binding"/>
    <property type="evidence" value="ECO:0007669"/>
    <property type="project" value="UniProtKB-KW"/>
</dbReference>
<comment type="subcellular location">
    <subcellularLocation>
        <location evidence="3">Cytoplasm</location>
    </subcellularLocation>
</comment>
<dbReference type="InterPro" id="IPR050482">
    <property type="entry name" value="Sensor_HK_TwoCompSys"/>
</dbReference>
<dbReference type="EMBL" id="BHXC01000002">
    <property type="protein sequence ID" value="GCB87951.1"/>
    <property type="molecule type" value="Genomic_DNA"/>
</dbReference>
<sequence length="246" mass="25625">MTRDAMTLPGLPGVWDRPPTAEGDGPLGRETGPRGFPERAPSAGERSVSADADRPADAGAPLAPADRQGLSRELHDCVAHAIVVGLNSIELSEFYAADGRPERARDKRTDAVRFLQQALHTVKELATRLRTPGTDHRLAAHPPAPVPVSAADVSEVYLILREALGNALAHAGADDITISLRTRNGMLLADVVDDGNGLDGCGREGSPGLGLASMKERAALLGGSLHTSPGPQGGTRITVTVPLVAQ</sequence>
<evidence type="ECO:0000256" key="14">
    <source>
        <dbReference type="ARBA" id="ARBA00024827"/>
    </source>
</evidence>
<protein>
    <recommendedName>
        <fullName evidence="5">Oxygen sensor histidine kinase NreB</fullName>
        <ecNumber evidence="4">2.7.13.3</ecNumber>
    </recommendedName>
    <alternativeName>
        <fullName evidence="15">Nitrogen regulation protein B</fullName>
    </alternativeName>
</protein>
<evidence type="ECO:0000256" key="16">
    <source>
        <dbReference type="SAM" id="MobiDB-lite"/>
    </source>
</evidence>
<comment type="caution">
    <text evidence="18">The sequence shown here is derived from an EMBL/GenBank/DDBJ whole genome shotgun (WGS) entry which is preliminary data.</text>
</comment>
<accession>A0A401QRC7</accession>
<comment type="function">
    <text evidence="14">Member of the two-component regulatory system NreB/NreC involved in the control of dissimilatory nitrate/nitrite reduction in response to oxygen. NreB functions as a direct oxygen sensor histidine kinase which is autophosphorylated, in the absence of oxygen, probably at the conserved histidine residue, and transfers its phosphate group probably to a conserved aspartate residue of NreC. NreB/NreC activates the expression of the nitrate (narGHJI) and nitrite (nir) reductase operons, as well as the putative nitrate transporter gene narT.</text>
</comment>
<name>A0A401QRC7_STRNR</name>
<keyword evidence="10 18" id="KW-0418">Kinase</keyword>
<dbReference type="CDD" id="cd16917">
    <property type="entry name" value="HATPase_UhpB-NarQ-NarX-like"/>
    <property type="match status" value="1"/>
</dbReference>
<dbReference type="GO" id="GO:0005737">
    <property type="term" value="C:cytoplasm"/>
    <property type="evidence" value="ECO:0007669"/>
    <property type="project" value="UniProtKB-SubCell"/>
</dbReference>
<feature type="domain" description="Histidine kinase" evidence="17">
    <location>
        <begin position="151"/>
        <end position="245"/>
    </location>
</feature>
<keyword evidence="7" id="KW-0963">Cytoplasm</keyword>
<dbReference type="GO" id="GO:0000155">
    <property type="term" value="F:phosphorelay sensor kinase activity"/>
    <property type="evidence" value="ECO:0007669"/>
    <property type="project" value="InterPro"/>
</dbReference>
<evidence type="ECO:0000256" key="7">
    <source>
        <dbReference type="ARBA" id="ARBA00022490"/>
    </source>
</evidence>
<dbReference type="GO" id="GO:0016020">
    <property type="term" value="C:membrane"/>
    <property type="evidence" value="ECO:0007669"/>
    <property type="project" value="InterPro"/>
</dbReference>
<dbReference type="Pfam" id="PF07730">
    <property type="entry name" value="HisKA_3"/>
    <property type="match status" value="1"/>
</dbReference>
<evidence type="ECO:0000256" key="1">
    <source>
        <dbReference type="ARBA" id="ARBA00000085"/>
    </source>
</evidence>
<evidence type="ECO:0000256" key="12">
    <source>
        <dbReference type="ARBA" id="ARBA00023012"/>
    </source>
</evidence>
<dbReference type="GO" id="GO:0051539">
    <property type="term" value="F:4 iron, 4 sulfur cluster binding"/>
    <property type="evidence" value="ECO:0007669"/>
    <property type="project" value="UniProtKB-KW"/>
</dbReference>
<dbReference type="Pfam" id="PF02518">
    <property type="entry name" value="HATPase_c"/>
    <property type="match status" value="1"/>
</dbReference>
<evidence type="ECO:0000256" key="10">
    <source>
        <dbReference type="ARBA" id="ARBA00022777"/>
    </source>
</evidence>
<comment type="cofactor">
    <cofactor evidence="2">
        <name>[4Fe-4S] cluster</name>
        <dbReference type="ChEBI" id="CHEBI:49883"/>
    </cofactor>
</comment>
<evidence type="ECO:0000256" key="11">
    <source>
        <dbReference type="ARBA" id="ARBA00023004"/>
    </source>
</evidence>
<feature type="region of interest" description="Disordered" evidence="16">
    <location>
        <begin position="1"/>
        <end position="67"/>
    </location>
</feature>
<keyword evidence="13" id="KW-0411">Iron-sulfur</keyword>
<dbReference type="SMART" id="SM00387">
    <property type="entry name" value="HATPase_c"/>
    <property type="match status" value="1"/>
</dbReference>
<comment type="catalytic activity">
    <reaction evidence="1">
        <text>ATP + protein L-histidine = ADP + protein N-phospho-L-histidine.</text>
        <dbReference type="EC" id="2.7.13.3"/>
    </reaction>
</comment>
<evidence type="ECO:0000313" key="18">
    <source>
        <dbReference type="EMBL" id="GCB87951.1"/>
    </source>
</evidence>
<dbReference type="InterPro" id="IPR004358">
    <property type="entry name" value="Sig_transdc_His_kin-like_C"/>
</dbReference>
<dbReference type="InterPro" id="IPR036890">
    <property type="entry name" value="HATPase_C_sf"/>
</dbReference>
<dbReference type="SUPFAM" id="SSF55874">
    <property type="entry name" value="ATPase domain of HSP90 chaperone/DNA topoisomerase II/histidine kinase"/>
    <property type="match status" value="1"/>
</dbReference>
<evidence type="ECO:0000313" key="19">
    <source>
        <dbReference type="Proteomes" id="UP000288351"/>
    </source>
</evidence>
<organism evidence="18 19">
    <name type="scientific">Streptomyces noursei</name>
    <name type="common">Streptomyces albulus</name>
    <dbReference type="NCBI Taxonomy" id="1971"/>
    <lineage>
        <taxon>Bacteria</taxon>
        <taxon>Bacillati</taxon>
        <taxon>Actinomycetota</taxon>
        <taxon>Actinomycetes</taxon>
        <taxon>Kitasatosporales</taxon>
        <taxon>Streptomycetaceae</taxon>
        <taxon>Streptomyces</taxon>
    </lineage>
</organism>